<accession>A0A387FPX5</accession>
<dbReference type="EMBL" id="CP032694">
    <property type="protein sequence ID" value="AYG59677.1"/>
    <property type="molecule type" value="Genomic_DNA"/>
</dbReference>
<dbReference type="InterPro" id="IPR011990">
    <property type="entry name" value="TPR-like_helical_dom_sf"/>
</dbReference>
<evidence type="ECO:0008006" key="3">
    <source>
        <dbReference type="Google" id="ProtNLM"/>
    </source>
</evidence>
<dbReference type="KEGG" id="rjg:CCGE525_13355"/>
<evidence type="ECO:0000313" key="1">
    <source>
        <dbReference type="EMBL" id="AYG59677.1"/>
    </source>
</evidence>
<organism evidence="1 2">
    <name type="scientific">Rhizobium jaguaris</name>
    <dbReference type="NCBI Taxonomy" id="1312183"/>
    <lineage>
        <taxon>Bacteria</taxon>
        <taxon>Pseudomonadati</taxon>
        <taxon>Pseudomonadota</taxon>
        <taxon>Alphaproteobacteria</taxon>
        <taxon>Hyphomicrobiales</taxon>
        <taxon>Rhizobiaceae</taxon>
        <taxon>Rhizobium/Agrobacterium group</taxon>
        <taxon>Rhizobium</taxon>
    </lineage>
</organism>
<protein>
    <recommendedName>
        <fullName evidence="3">Tetratricopeptide repeat protein</fullName>
    </recommendedName>
</protein>
<name>A0A387FPX5_9HYPH</name>
<reference evidence="1 2" key="1">
    <citation type="submission" date="2018-10" db="EMBL/GenBank/DDBJ databases">
        <title>Rhizobium etli, R. leguminosarum and a new Rhizobium genospecies from Phaseolus dumosus.</title>
        <authorList>
            <person name="Ramirez-Puebla S.T."/>
            <person name="Rogel-Hernandez M.A."/>
            <person name="Guerrero G."/>
            <person name="Ormeno-Orrillo E."/>
            <person name="Martinez-Romero J.C."/>
            <person name="Negrete-Yankelevich S."/>
            <person name="Martinez-Romero E."/>
        </authorList>
    </citation>
    <scope>NUCLEOTIDE SEQUENCE [LARGE SCALE GENOMIC DNA]</scope>
    <source>
        <strain evidence="1 2">CCGE525</strain>
    </source>
</reference>
<proteinExistence type="predicted"/>
<dbReference type="SUPFAM" id="SSF48452">
    <property type="entry name" value="TPR-like"/>
    <property type="match status" value="1"/>
</dbReference>
<sequence length="540" mass="59881">MREAVIGNAVYRRDPPYDPRIDSTVRVEARRLRAKLKDYFISEGRQDLVLIVIPTGSYIPQFSVREAVNYDGFAEAPSERAKVYTQGAGASVAVIPFRAFALDSAVRVFAEGLSDELIYLLGLEPGVRVSARNMVYPFGETQRQPAAIAAELGVDVVLQGTVREEDDQLKITVELSDRSGFVLLSDRFSGPSANRKQLQERVTATLLSRVRLDNSKMRARAISPGPAILEAHAMIYKARRLLDRQMPSSIRQALAIFQDVAASVPDYARGFSGIADCFCDLYRIGAVGRDTALAEATKAAERALQIDDRSAEAYTALATIAAWLGRDRERAEAFFIQALEVGSTPRAARIYGVFLTILGRGDEAEAFFAQARGMEPYSEQQDIAETTSRYQSRHYDLMMEANADEDSASLPGEAAFYLALAQYFAGDPAKAAARSIDFSRRLIDHPMLVHAHAELQAWLGNRQLATRVFDSPARKGSEYALATLAASIDDQDRTIAQLRLALEKRELATVWIRSDARFDRFRDSREFQALVDELNAQRAS</sequence>
<keyword evidence="2" id="KW-1185">Reference proteome</keyword>
<evidence type="ECO:0000313" key="2">
    <source>
        <dbReference type="Proteomes" id="UP000282195"/>
    </source>
</evidence>
<dbReference type="Gene3D" id="1.25.40.10">
    <property type="entry name" value="Tetratricopeptide repeat domain"/>
    <property type="match status" value="1"/>
</dbReference>
<gene>
    <name evidence="1" type="ORF">CCGE525_13355</name>
</gene>
<dbReference type="AlphaFoldDB" id="A0A387FPX5"/>
<dbReference type="Proteomes" id="UP000282195">
    <property type="component" value="Chromosome"/>
</dbReference>